<feature type="region of interest" description="Disordered" evidence="1">
    <location>
        <begin position="29"/>
        <end position="58"/>
    </location>
</feature>
<protein>
    <submittedName>
        <fullName evidence="2">Uncharacterized protein</fullName>
    </submittedName>
</protein>
<proteinExistence type="predicted"/>
<accession>A0ABW8MCU8</accession>
<gene>
    <name evidence="2" type="ORF">ABH943_001491</name>
</gene>
<organism evidence="2 3">
    <name type="scientific">Caballeronia udeis</name>
    <dbReference type="NCBI Taxonomy" id="1232866"/>
    <lineage>
        <taxon>Bacteria</taxon>
        <taxon>Pseudomonadati</taxon>
        <taxon>Pseudomonadota</taxon>
        <taxon>Betaproteobacteria</taxon>
        <taxon>Burkholderiales</taxon>
        <taxon>Burkholderiaceae</taxon>
        <taxon>Caballeronia</taxon>
    </lineage>
</organism>
<keyword evidence="3" id="KW-1185">Reference proteome</keyword>
<comment type="caution">
    <text evidence="2">The sequence shown here is derived from an EMBL/GenBank/DDBJ whole genome shotgun (WGS) entry which is preliminary data.</text>
</comment>
<reference evidence="2 3" key="1">
    <citation type="submission" date="2024-10" db="EMBL/GenBank/DDBJ databases">
        <authorList>
            <person name="Deangelis K."/>
            <person name="Huntemann M."/>
            <person name="Clum A."/>
            <person name="Wang J."/>
            <person name="Palaniappan K."/>
            <person name="Ritter S."/>
            <person name="Chen I.-M."/>
            <person name="Stamatis D."/>
            <person name="Reddy T."/>
            <person name="O'Malley R."/>
            <person name="Daum C."/>
            <person name="Ng V."/>
            <person name="Ivanova N."/>
            <person name="Kyrpides N."/>
            <person name="Woyke T."/>
        </authorList>
    </citation>
    <scope>NUCLEOTIDE SEQUENCE [LARGE SCALE GENOMIC DNA]</scope>
    <source>
        <strain evidence="2 3">GAS97</strain>
    </source>
</reference>
<dbReference type="EMBL" id="JBIYDN010000003">
    <property type="protein sequence ID" value="MFK4441480.1"/>
    <property type="molecule type" value="Genomic_DNA"/>
</dbReference>
<name>A0ABW8MCU8_9BURK</name>
<evidence type="ECO:0000256" key="1">
    <source>
        <dbReference type="SAM" id="MobiDB-lite"/>
    </source>
</evidence>
<dbReference type="Proteomes" id="UP001620514">
    <property type="component" value="Unassembled WGS sequence"/>
</dbReference>
<sequence>MVQCCAEWSPCQRTNARILAWHNRRLSRFGSQRQSHAPSPRPQVRQPPRIACDPDDRARSGRVASTCLRRAAQDNPERVLLGNITEPADRHCQTHFFAALRRRSLERMRVLQSRGTLTRSTTLRKCISSARYVGISTRQHPCPALPALCAGLRCTASRAASLCLILLRIATG</sequence>
<evidence type="ECO:0000313" key="2">
    <source>
        <dbReference type="EMBL" id="MFK4441480.1"/>
    </source>
</evidence>
<evidence type="ECO:0000313" key="3">
    <source>
        <dbReference type="Proteomes" id="UP001620514"/>
    </source>
</evidence>
<reference evidence="2 3" key="2">
    <citation type="submission" date="2024-11" db="EMBL/GenBank/DDBJ databases">
        <title>Using genomics to understand microbial adaptation to soil warming.</title>
        <authorList>
            <person name="Deangelis K.M. PhD."/>
        </authorList>
    </citation>
    <scope>NUCLEOTIDE SEQUENCE [LARGE SCALE GENOMIC DNA]</scope>
    <source>
        <strain evidence="2 3">GAS97</strain>
    </source>
</reference>